<evidence type="ECO:0000259" key="7">
    <source>
        <dbReference type="Pfam" id="PF13396"/>
    </source>
</evidence>
<comment type="caution">
    <text evidence="8">The sequence shown here is derived from an EMBL/GenBank/DDBJ whole genome shotgun (WGS) entry which is preliminary data.</text>
</comment>
<accession>A0ABW0YPG7</accession>
<evidence type="ECO:0000256" key="3">
    <source>
        <dbReference type="ARBA" id="ARBA00022692"/>
    </source>
</evidence>
<protein>
    <submittedName>
        <fullName evidence="8">PLDc N-terminal domain-containing protein</fullName>
    </submittedName>
</protein>
<evidence type="ECO:0000313" key="8">
    <source>
        <dbReference type="EMBL" id="MFC5713255.1"/>
    </source>
</evidence>
<reference evidence="9" key="1">
    <citation type="journal article" date="2019" name="Int. J. Syst. Evol. Microbiol.">
        <title>The Global Catalogue of Microorganisms (GCM) 10K type strain sequencing project: providing services to taxonomists for standard genome sequencing and annotation.</title>
        <authorList>
            <consortium name="The Broad Institute Genomics Platform"/>
            <consortium name="The Broad Institute Genome Sequencing Center for Infectious Disease"/>
            <person name="Wu L."/>
            <person name="Ma J."/>
        </authorList>
    </citation>
    <scope>NUCLEOTIDE SEQUENCE [LARGE SCALE GENOMIC DNA]</scope>
    <source>
        <strain evidence="9">CECT 7184</strain>
    </source>
</reference>
<dbReference type="RefSeq" id="WP_054636773.1">
    <property type="nucleotide sequence ID" value="NZ_JBHSOZ010000004.1"/>
</dbReference>
<feature type="domain" description="Cardiolipin synthase N-terminal" evidence="7">
    <location>
        <begin position="29"/>
        <end position="68"/>
    </location>
</feature>
<gene>
    <name evidence="8" type="ORF">ACFPU1_10695</name>
</gene>
<feature type="transmembrane region" description="Helical" evidence="6">
    <location>
        <begin position="45"/>
        <end position="67"/>
    </location>
</feature>
<keyword evidence="4 6" id="KW-1133">Transmembrane helix</keyword>
<feature type="transmembrane region" description="Helical" evidence="6">
    <location>
        <begin position="6"/>
        <end position="33"/>
    </location>
</feature>
<sequence length="70" mass="7859">MEIIGAFSAVFLVFLFFTVGVFLLNILTSVWAYRDAVRKGNSKEYALLVLIGTLFFPVIGLLVYLLIRNA</sequence>
<evidence type="ECO:0000313" key="9">
    <source>
        <dbReference type="Proteomes" id="UP001596142"/>
    </source>
</evidence>
<dbReference type="Pfam" id="PF13396">
    <property type="entry name" value="PLDc_N"/>
    <property type="match status" value="1"/>
</dbReference>
<keyword evidence="3 6" id="KW-0812">Transmembrane</keyword>
<name>A0ABW0YPG7_9BACI</name>
<evidence type="ECO:0000256" key="2">
    <source>
        <dbReference type="ARBA" id="ARBA00022475"/>
    </source>
</evidence>
<evidence type="ECO:0000256" key="4">
    <source>
        <dbReference type="ARBA" id="ARBA00022989"/>
    </source>
</evidence>
<evidence type="ECO:0000256" key="5">
    <source>
        <dbReference type="ARBA" id="ARBA00023136"/>
    </source>
</evidence>
<dbReference type="Proteomes" id="UP001596142">
    <property type="component" value="Unassembled WGS sequence"/>
</dbReference>
<keyword evidence="2" id="KW-1003">Cell membrane</keyword>
<keyword evidence="9" id="KW-1185">Reference proteome</keyword>
<proteinExistence type="predicted"/>
<dbReference type="InterPro" id="IPR027379">
    <property type="entry name" value="CLS_N"/>
</dbReference>
<comment type="subcellular location">
    <subcellularLocation>
        <location evidence="1">Cell membrane</location>
        <topology evidence="1">Multi-pass membrane protein</topology>
    </subcellularLocation>
</comment>
<evidence type="ECO:0000256" key="1">
    <source>
        <dbReference type="ARBA" id="ARBA00004651"/>
    </source>
</evidence>
<dbReference type="EMBL" id="JBHSOZ010000004">
    <property type="protein sequence ID" value="MFC5713255.1"/>
    <property type="molecule type" value="Genomic_DNA"/>
</dbReference>
<evidence type="ECO:0000256" key="6">
    <source>
        <dbReference type="SAM" id="Phobius"/>
    </source>
</evidence>
<keyword evidence="5 6" id="KW-0472">Membrane</keyword>
<organism evidence="8 9">
    <name type="scientific">Thalassorhabdus alkalitolerans</name>
    <dbReference type="NCBI Taxonomy" id="2282697"/>
    <lineage>
        <taxon>Bacteria</taxon>
        <taxon>Bacillati</taxon>
        <taxon>Bacillota</taxon>
        <taxon>Bacilli</taxon>
        <taxon>Bacillales</taxon>
        <taxon>Bacillaceae</taxon>
        <taxon>Thalassorhabdus</taxon>
    </lineage>
</organism>